<dbReference type="EMBL" id="BRXX01000319">
    <property type="protein sequence ID" value="GMI04687.1"/>
    <property type="molecule type" value="Genomic_DNA"/>
</dbReference>
<keyword evidence="6" id="KW-0482">Metalloprotease</keyword>
<feature type="domain" description="HTH myb-type" evidence="13">
    <location>
        <begin position="20"/>
        <end position="74"/>
    </location>
</feature>
<keyword evidence="8" id="KW-0804">Transcription</keyword>
<evidence type="ECO:0000256" key="6">
    <source>
        <dbReference type="ARBA" id="ARBA00023049"/>
    </source>
</evidence>
<dbReference type="NCBIfam" id="TIGR01557">
    <property type="entry name" value="myb_SHAQKYF"/>
    <property type="match status" value="1"/>
</dbReference>
<feature type="domain" description="SANT" evidence="12">
    <location>
        <begin position="23"/>
        <end position="66"/>
    </location>
</feature>
<dbReference type="InterPro" id="IPR017930">
    <property type="entry name" value="Myb_dom"/>
</dbReference>
<keyword evidence="5" id="KW-0805">Transcription regulation</keyword>
<gene>
    <name evidence="14" type="ORF">TrVE_jg1425</name>
</gene>
<keyword evidence="9" id="KW-0539">Nucleus</keyword>
<protein>
    <submittedName>
        <fullName evidence="14">Uncharacterized protein</fullName>
    </submittedName>
</protein>
<evidence type="ECO:0000256" key="7">
    <source>
        <dbReference type="ARBA" id="ARBA00023125"/>
    </source>
</evidence>
<dbReference type="Gene3D" id="1.10.10.60">
    <property type="entry name" value="Homeodomain-like"/>
    <property type="match status" value="1"/>
</dbReference>
<feature type="domain" description="Myb-like" evidence="11">
    <location>
        <begin position="20"/>
        <end position="70"/>
    </location>
</feature>
<evidence type="ECO:0000256" key="1">
    <source>
        <dbReference type="ARBA" id="ARBA00022670"/>
    </source>
</evidence>
<comment type="caution">
    <text evidence="14">The sequence shown here is derived from an EMBL/GenBank/DDBJ whole genome shotgun (WGS) entry which is preliminary data.</text>
</comment>
<proteinExistence type="predicted"/>
<dbReference type="AlphaFoldDB" id="A0A9W7CDN7"/>
<keyword evidence="1" id="KW-0645">Protease</keyword>
<evidence type="ECO:0000256" key="10">
    <source>
        <dbReference type="SAM" id="MobiDB-lite"/>
    </source>
</evidence>
<dbReference type="GO" id="GO:0003677">
    <property type="term" value="F:DNA binding"/>
    <property type="evidence" value="ECO:0007669"/>
    <property type="project" value="UniProtKB-KW"/>
</dbReference>
<evidence type="ECO:0000256" key="2">
    <source>
        <dbReference type="ARBA" id="ARBA00022723"/>
    </source>
</evidence>
<dbReference type="GO" id="GO:0006508">
    <property type="term" value="P:proteolysis"/>
    <property type="evidence" value="ECO:0007669"/>
    <property type="project" value="UniProtKB-KW"/>
</dbReference>
<accession>A0A9W7CDN7</accession>
<evidence type="ECO:0000313" key="15">
    <source>
        <dbReference type="Proteomes" id="UP001165160"/>
    </source>
</evidence>
<evidence type="ECO:0000256" key="4">
    <source>
        <dbReference type="ARBA" id="ARBA00022833"/>
    </source>
</evidence>
<keyword evidence="4" id="KW-0862">Zinc</keyword>
<dbReference type="PROSITE" id="PS51293">
    <property type="entry name" value="SANT"/>
    <property type="match status" value="1"/>
</dbReference>
<keyword evidence="2" id="KW-0479">Metal-binding</keyword>
<evidence type="ECO:0000259" key="12">
    <source>
        <dbReference type="PROSITE" id="PS51293"/>
    </source>
</evidence>
<dbReference type="InterPro" id="IPR001005">
    <property type="entry name" value="SANT/Myb"/>
</dbReference>
<dbReference type="Pfam" id="PF00249">
    <property type="entry name" value="Myb_DNA-binding"/>
    <property type="match status" value="1"/>
</dbReference>
<reference evidence="15" key="1">
    <citation type="journal article" date="2023" name="Commun. Biol.">
        <title>Genome analysis of Parmales, the sister group of diatoms, reveals the evolutionary specialization of diatoms from phago-mixotrophs to photoautotrophs.</title>
        <authorList>
            <person name="Ban H."/>
            <person name="Sato S."/>
            <person name="Yoshikawa S."/>
            <person name="Yamada K."/>
            <person name="Nakamura Y."/>
            <person name="Ichinomiya M."/>
            <person name="Sato N."/>
            <person name="Blanc-Mathieu R."/>
            <person name="Endo H."/>
            <person name="Kuwata A."/>
            <person name="Ogata H."/>
        </authorList>
    </citation>
    <scope>NUCLEOTIDE SEQUENCE [LARGE SCALE GENOMIC DNA]</scope>
    <source>
        <strain evidence="15">NIES 3699</strain>
    </source>
</reference>
<evidence type="ECO:0000256" key="8">
    <source>
        <dbReference type="ARBA" id="ARBA00023163"/>
    </source>
</evidence>
<dbReference type="GO" id="GO:0008237">
    <property type="term" value="F:metallopeptidase activity"/>
    <property type="evidence" value="ECO:0007669"/>
    <property type="project" value="UniProtKB-KW"/>
</dbReference>
<dbReference type="InterPro" id="IPR009057">
    <property type="entry name" value="Homeodomain-like_sf"/>
</dbReference>
<dbReference type="InterPro" id="IPR017884">
    <property type="entry name" value="SANT_dom"/>
</dbReference>
<feature type="region of interest" description="Disordered" evidence="10">
    <location>
        <begin position="170"/>
        <end position="212"/>
    </location>
</feature>
<dbReference type="FunFam" id="1.10.10.60:FF:000151">
    <property type="entry name" value="histone H2A deubiquitinase MYSM1 isoform X2"/>
    <property type="match status" value="1"/>
</dbReference>
<dbReference type="GO" id="GO:0046872">
    <property type="term" value="F:metal ion binding"/>
    <property type="evidence" value="ECO:0007669"/>
    <property type="project" value="UniProtKB-KW"/>
</dbReference>
<sequence>MSYFTTYETSVYDCDPPVANGKENTGRWTAEEHRLFLQGLELHGKGWKKIASLIRTRTVVQIRTHAQKYFQKLAKARLTIGGGDGEGFFLGRKKRRKLYNTNLTSNLTRLISSKTSTFPPSSLPLQILHPSSHISPYVVPPSLKLLSSNRNVVKRVLSDALGKYLTPLAFTNATEDPPPQEDTSPSPTSNLLDKKQPPIQHPFGAKDATGPPKWFSEGRDLGDIIGLDLDWEADPGSDTSLVGGMVGNVIFPEVLGNGTGIIRAHSEVWGTEEGYEQELANALIEKEEE</sequence>
<keyword evidence="15" id="KW-1185">Reference proteome</keyword>
<keyword evidence="7" id="KW-0238">DNA-binding</keyword>
<evidence type="ECO:0000256" key="3">
    <source>
        <dbReference type="ARBA" id="ARBA00022801"/>
    </source>
</evidence>
<evidence type="ECO:0000256" key="9">
    <source>
        <dbReference type="ARBA" id="ARBA00023242"/>
    </source>
</evidence>
<evidence type="ECO:0000259" key="13">
    <source>
        <dbReference type="PROSITE" id="PS51294"/>
    </source>
</evidence>
<dbReference type="InterPro" id="IPR006447">
    <property type="entry name" value="Myb_dom_plants"/>
</dbReference>
<name>A0A9W7CDN7_9STRA</name>
<evidence type="ECO:0000313" key="14">
    <source>
        <dbReference type="EMBL" id="GMI04687.1"/>
    </source>
</evidence>
<dbReference type="PROSITE" id="PS51294">
    <property type="entry name" value="HTH_MYB"/>
    <property type="match status" value="1"/>
</dbReference>
<evidence type="ECO:0000259" key="11">
    <source>
        <dbReference type="PROSITE" id="PS50090"/>
    </source>
</evidence>
<organism evidence="14 15">
    <name type="scientific">Triparma verrucosa</name>
    <dbReference type="NCBI Taxonomy" id="1606542"/>
    <lineage>
        <taxon>Eukaryota</taxon>
        <taxon>Sar</taxon>
        <taxon>Stramenopiles</taxon>
        <taxon>Ochrophyta</taxon>
        <taxon>Bolidophyceae</taxon>
        <taxon>Parmales</taxon>
        <taxon>Triparmaceae</taxon>
        <taxon>Triparma</taxon>
    </lineage>
</organism>
<dbReference type="SMART" id="SM00717">
    <property type="entry name" value="SANT"/>
    <property type="match status" value="1"/>
</dbReference>
<dbReference type="PROSITE" id="PS50090">
    <property type="entry name" value="MYB_LIKE"/>
    <property type="match status" value="1"/>
</dbReference>
<dbReference type="SUPFAM" id="SSF46689">
    <property type="entry name" value="Homeodomain-like"/>
    <property type="match status" value="1"/>
</dbReference>
<dbReference type="CDD" id="cd00167">
    <property type="entry name" value="SANT"/>
    <property type="match status" value="1"/>
</dbReference>
<evidence type="ECO:0000256" key="5">
    <source>
        <dbReference type="ARBA" id="ARBA00023015"/>
    </source>
</evidence>
<keyword evidence="3" id="KW-0378">Hydrolase</keyword>
<feature type="compositionally biased region" description="Polar residues" evidence="10">
    <location>
        <begin position="181"/>
        <end position="191"/>
    </location>
</feature>
<dbReference type="PANTHER" id="PTHR12802:SF155">
    <property type="entry name" value="DEUBIQUITINASE MYSM1"/>
    <property type="match status" value="1"/>
</dbReference>
<dbReference type="Proteomes" id="UP001165160">
    <property type="component" value="Unassembled WGS sequence"/>
</dbReference>
<dbReference type="PANTHER" id="PTHR12802">
    <property type="entry name" value="SWI/SNF COMPLEX-RELATED"/>
    <property type="match status" value="1"/>
</dbReference>